<feature type="non-terminal residue" evidence="10">
    <location>
        <position position="345"/>
    </location>
</feature>
<dbReference type="InterPro" id="IPR036691">
    <property type="entry name" value="Endo/exonu/phosph_ase_sf"/>
</dbReference>
<evidence type="ECO:0000256" key="3">
    <source>
        <dbReference type="ARBA" id="ARBA00022722"/>
    </source>
</evidence>
<dbReference type="AlphaFoldDB" id="A0A382KIM1"/>
<proteinExistence type="predicted"/>
<dbReference type="Gene3D" id="3.60.10.10">
    <property type="entry name" value="Endonuclease/exonuclease/phosphatase"/>
    <property type="match status" value="1"/>
</dbReference>
<keyword evidence="6" id="KW-0378">Hydrolase</keyword>
<evidence type="ECO:0000256" key="7">
    <source>
        <dbReference type="ARBA" id="ARBA00022842"/>
    </source>
</evidence>
<reference evidence="10" key="1">
    <citation type="submission" date="2018-05" db="EMBL/GenBank/DDBJ databases">
        <authorList>
            <person name="Lanie J.A."/>
            <person name="Ng W.-L."/>
            <person name="Kazmierczak K.M."/>
            <person name="Andrzejewski T.M."/>
            <person name="Davidsen T.M."/>
            <person name="Wayne K.J."/>
            <person name="Tettelin H."/>
            <person name="Glass J.I."/>
            <person name="Rusch D."/>
            <person name="Podicherti R."/>
            <person name="Tsui H.-C.T."/>
            <person name="Winkler M.E."/>
        </authorList>
    </citation>
    <scope>NUCLEOTIDE SEQUENCE</scope>
</reference>
<dbReference type="GO" id="GO:0006281">
    <property type="term" value="P:DNA repair"/>
    <property type="evidence" value="ECO:0007669"/>
    <property type="project" value="UniProtKB-KW"/>
</dbReference>
<keyword evidence="4" id="KW-0479">Metal-binding</keyword>
<evidence type="ECO:0000259" key="9">
    <source>
        <dbReference type="Pfam" id="PF03372"/>
    </source>
</evidence>
<dbReference type="GO" id="GO:0046872">
    <property type="term" value="F:metal ion binding"/>
    <property type="evidence" value="ECO:0007669"/>
    <property type="project" value="UniProtKB-KW"/>
</dbReference>
<evidence type="ECO:0000313" key="10">
    <source>
        <dbReference type="EMBL" id="SVC24804.1"/>
    </source>
</evidence>
<comment type="cofactor">
    <cofactor evidence="2">
        <name>Mg(2+)</name>
        <dbReference type="ChEBI" id="CHEBI:18420"/>
    </cofactor>
</comment>
<keyword evidence="3" id="KW-0540">Nuclease</keyword>
<dbReference type="InterPro" id="IPR005135">
    <property type="entry name" value="Endo/exonuclease/phosphatase"/>
</dbReference>
<dbReference type="GO" id="GO:0004518">
    <property type="term" value="F:nuclease activity"/>
    <property type="evidence" value="ECO:0007669"/>
    <property type="project" value="UniProtKB-KW"/>
</dbReference>
<keyword evidence="7" id="KW-0460">Magnesium</keyword>
<evidence type="ECO:0000256" key="4">
    <source>
        <dbReference type="ARBA" id="ARBA00022723"/>
    </source>
</evidence>
<evidence type="ECO:0000256" key="1">
    <source>
        <dbReference type="ARBA" id="ARBA00001936"/>
    </source>
</evidence>
<dbReference type="SUPFAM" id="SSF56219">
    <property type="entry name" value="DNase I-like"/>
    <property type="match status" value="1"/>
</dbReference>
<dbReference type="EMBL" id="UINC01081190">
    <property type="protein sequence ID" value="SVC24804.1"/>
    <property type="molecule type" value="Genomic_DNA"/>
</dbReference>
<keyword evidence="5" id="KW-0227">DNA damage</keyword>
<keyword evidence="8" id="KW-0234">DNA repair</keyword>
<sequence length="345" mass="39134">MIVIGIFYTFSYSQDCPPTDTVQEEPPQNLWSIPYENSWDGLEIMTWNVKEFPLSSYTVNYITEIISDILPDVIVFQEISDIQDYENFSSMNPAYDFIHTNYGSEVNPDLGMAVRSDCVEIVNYTTLFSSEGWAFAYRYPLKAELGWSCGGAAITIQLINIHFKAFDEGFNQRLAASQILADYIQYNISENIIVAGDFNDEIDEPEESNSLWPLVSDPNSFFTTTPIVGNNYYNSFPWGMYSSFIDHILISAELFNENTLSGEAQTLRIDDYTSSSTYQNYISDHRPVLWKILIDVIDMSTGLVINEIMNNPVNVSDSYGEWFEVTNTGLDTIDMNGLTLKDDGG</sequence>
<evidence type="ECO:0000256" key="6">
    <source>
        <dbReference type="ARBA" id="ARBA00022801"/>
    </source>
</evidence>
<dbReference type="PANTHER" id="PTHR15822:SF4">
    <property type="entry name" value="TYROSYL-DNA PHOSPHODIESTERASE 2"/>
    <property type="match status" value="1"/>
</dbReference>
<comment type="cofactor">
    <cofactor evidence="1">
        <name>Mn(2+)</name>
        <dbReference type="ChEBI" id="CHEBI:29035"/>
    </cofactor>
</comment>
<feature type="domain" description="Endonuclease/exonuclease/phosphatase" evidence="9">
    <location>
        <begin position="45"/>
        <end position="285"/>
    </location>
</feature>
<evidence type="ECO:0000256" key="8">
    <source>
        <dbReference type="ARBA" id="ARBA00023204"/>
    </source>
</evidence>
<organism evidence="10">
    <name type="scientific">marine metagenome</name>
    <dbReference type="NCBI Taxonomy" id="408172"/>
    <lineage>
        <taxon>unclassified sequences</taxon>
        <taxon>metagenomes</taxon>
        <taxon>ecological metagenomes</taxon>
    </lineage>
</organism>
<gene>
    <name evidence="10" type="ORF">METZ01_LOCUS277658</name>
</gene>
<dbReference type="InterPro" id="IPR051547">
    <property type="entry name" value="TDP2-like"/>
</dbReference>
<name>A0A382KIM1_9ZZZZ</name>
<evidence type="ECO:0000256" key="2">
    <source>
        <dbReference type="ARBA" id="ARBA00001946"/>
    </source>
</evidence>
<evidence type="ECO:0000256" key="5">
    <source>
        <dbReference type="ARBA" id="ARBA00022763"/>
    </source>
</evidence>
<accession>A0A382KIM1</accession>
<dbReference type="Pfam" id="PF03372">
    <property type="entry name" value="Exo_endo_phos"/>
    <property type="match status" value="1"/>
</dbReference>
<dbReference type="PANTHER" id="PTHR15822">
    <property type="entry name" value="TRAF AND TNF RECEPTOR-ASSOCIATED PROTEIN"/>
    <property type="match status" value="1"/>
</dbReference>
<protein>
    <recommendedName>
        <fullName evidence="9">Endonuclease/exonuclease/phosphatase domain-containing protein</fullName>
    </recommendedName>
</protein>
<dbReference type="GO" id="GO:0016787">
    <property type="term" value="F:hydrolase activity"/>
    <property type="evidence" value="ECO:0007669"/>
    <property type="project" value="UniProtKB-KW"/>
</dbReference>